<feature type="transmembrane region" description="Helical" evidence="9">
    <location>
        <begin position="104"/>
        <end position="121"/>
    </location>
</feature>
<keyword evidence="11" id="KW-1185">Reference proteome</keyword>
<feature type="region of interest" description="Disordered" evidence="8">
    <location>
        <begin position="219"/>
        <end position="309"/>
    </location>
</feature>
<feature type="compositionally biased region" description="Low complexity" evidence="8">
    <location>
        <begin position="223"/>
        <end position="268"/>
    </location>
</feature>
<evidence type="ECO:0000256" key="9">
    <source>
        <dbReference type="SAM" id="Phobius"/>
    </source>
</evidence>
<dbReference type="PANTHER" id="PTHR33281:SF19">
    <property type="entry name" value="VOLTAGE-DEPENDENT ANION CHANNEL-FORMING PROTEIN YNEE"/>
    <property type="match status" value="1"/>
</dbReference>
<accession>A0A8H6Y882</accession>
<comment type="subcellular location">
    <subcellularLocation>
        <location evidence="1">Cell membrane</location>
        <topology evidence="1">Multi-pass membrane protein</topology>
    </subcellularLocation>
</comment>
<evidence type="ECO:0000256" key="4">
    <source>
        <dbReference type="ARBA" id="ARBA00022692"/>
    </source>
</evidence>
<evidence type="ECO:0000256" key="1">
    <source>
        <dbReference type="ARBA" id="ARBA00004651"/>
    </source>
</evidence>
<evidence type="ECO:0000256" key="5">
    <source>
        <dbReference type="ARBA" id="ARBA00022989"/>
    </source>
</evidence>
<keyword evidence="6" id="KW-0406">Ion transport</keyword>
<dbReference type="GO" id="GO:0005254">
    <property type="term" value="F:chloride channel activity"/>
    <property type="evidence" value="ECO:0007669"/>
    <property type="project" value="InterPro"/>
</dbReference>
<proteinExistence type="predicted"/>
<feature type="region of interest" description="Disordered" evidence="8">
    <location>
        <begin position="1"/>
        <end position="20"/>
    </location>
</feature>
<feature type="compositionally biased region" description="Acidic residues" evidence="8">
    <location>
        <begin position="577"/>
        <end position="592"/>
    </location>
</feature>
<feature type="compositionally biased region" description="Basic and acidic residues" evidence="8">
    <location>
        <begin position="593"/>
        <end position="613"/>
    </location>
</feature>
<keyword evidence="3" id="KW-1003">Cell membrane</keyword>
<feature type="transmembrane region" description="Helical" evidence="9">
    <location>
        <begin position="48"/>
        <end position="70"/>
    </location>
</feature>
<evidence type="ECO:0000256" key="6">
    <source>
        <dbReference type="ARBA" id="ARBA00023065"/>
    </source>
</evidence>
<dbReference type="OrthoDB" id="1368at2759"/>
<dbReference type="GO" id="GO:0005886">
    <property type="term" value="C:plasma membrane"/>
    <property type="evidence" value="ECO:0007669"/>
    <property type="project" value="UniProtKB-SubCell"/>
</dbReference>
<dbReference type="EMBL" id="JACAZI010000008">
    <property type="protein sequence ID" value="KAF7354224.1"/>
    <property type="molecule type" value="Genomic_DNA"/>
</dbReference>
<feature type="compositionally biased region" description="Basic and acidic residues" evidence="8">
    <location>
        <begin position="342"/>
        <end position="359"/>
    </location>
</feature>
<feature type="compositionally biased region" description="Basic residues" evidence="8">
    <location>
        <begin position="1"/>
        <end position="10"/>
    </location>
</feature>
<evidence type="ECO:0000256" key="7">
    <source>
        <dbReference type="ARBA" id="ARBA00023136"/>
    </source>
</evidence>
<dbReference type="Pfam" id="PF25539">
    <property type="entry name" value="Bestrophin_2"/>
    <property type="match status" value="2"/>
</dbReference>
<organism evidence="10 11">
    <name type="scientific">Mycena venus</name>
    <dbReference type="NCBI Taxonomy" id="2733690"/>
    <lineage>
        <taxon>Eukaryota</taxon>
        <taxon>Fungi</taxon>
        <taxon>Dikarya</taxon>
        <taxon>Basidiomycota</taxon>
        <taxon>Agaricomycotina</taxon>
        <taxon>Agaricomycetes</taxon>
        <taxon>Agaricomycetidae</taxon>
        <taxon>Agaricales</taxon>
        <taxon>Marasmiineae</taxon>
        <taxon>Mycenaceae</taxon>
        <taxon>Mycena</taxon>
    </lineage>
</organism>
<evidence type="ECO:0000256" key="8">
    <source>
        <dbReference type="SAM" id="MobiDB-lite"/>
    </source>
</evidence>
<comment type="caution">
    <text evidence="10">The sequence shown here is derived from an EMBL/GenBank/DDBJ whole genome shotgun (WGS) entry which is preliminary data.</text>
</comment>
<protein>
    <submittedName>
        <fullName evidence="10">Uncharacterized protein</fullName>
    </submittedName>
</protein>
<name>A0A8H6Y882_9AGAR</name>
<evidence type="ECO:0000256" key="3">
    <source>
        <dbReference type="ARBA" id="ARBA00022475"/>
    </source>
</evidence>
<evidence type="ECO:0000256" key="2">
    <source>
        <dbReference type="ARBA" id="ARBA00022448"/>
    </source>
</evidence>
<gene>
    <name evidence="10" type="ORF">MVEN_01110200</name>
</gene>
<keyword evidence="4 9" id="KW-0812">Transmembrane</keyword>
<feature type="region of interest" description="Disordered" evidence="8">
    <location>
        <begin position="341"/>
        <end position="364"/>
    </location>
</feature>
<feature type="region of interest" description="Disordered" evidence="8">
    <location>
        <begin position="573"/>
        <end position="613"/>
    </location>
</feature>
<evidence type="ECO:0000313" key="11">
    <source>
        <dbReference type="Proteomes" id="UP000620124"/>
    </source>
</evidence>
<sequence>MSTRKAHGKRSFTGNHPLLPAMRPEPPPFIPKVPTYAFLKWTFGRGSVIWKIWPAVLLHTLFATGVVYGWEVTGGTIDVPNVMLTVMGLGAFFPIPIVPELTSARLHVGVVIGFVISYRAMSGYDRYWMGRTAWTDVIRNARTMGRLIWYHVPPRLTPGTNANRPPQEMAKVMAEKRMALDLVEAFAVALKHHLRGELGIYYVDLYDLVRPLHDFTDPANPRPTVASTPAPASSTSAPPASTPSAASTSAITDSASSSGVSTSTGAGSNNTLKVTTHAAKRPAEVGSSANGHASQTSIHQPLLPASNPAPEEGVLRRVSPDVIPFAGVVAGVTAWLRGWRAQHKEDKDRHRRGGNDRSSRIRTWSGPIHPTGVAQLEEFEKGENLPEEVLRCLSEWVSVLEERGTVPGTSLGSILGGIQAFEMSLTMLEHILTTPLPFVYSVHIRCVRSRLSRRFFLLTDYDFWSRHAQPVCVGAFVYLGFVAAGEEIEQPFGYDDNDLDLDMFCREIIRQDIQCLKKAPCLNAWFPPKPSITGDANAPEHGSLLSPEAATLSAMHAYGGNMYRASLASLSDTASITEEEEGTESDVDTETEGEARTRRVEESAREGELVDVR</sequence>
<evidence type="ECO:0000313" key="10">
    <source>
        <dbReference type="EMBL" id="KAF7354224.1"/>
    </source>
</evidence>
<reference evidence="10" key="1">
    <citation type="submission" date="2020-05" db="EMBL/GenBank/DDBJ databases">
        <title>Mycena genomes resolve the evolution of fungal bioluminescence.</title>
        <authorList>
            <person name="Tsai I.J."/>
        </authorList>
    </citation>
    <scope>NUCLEOTIDE SEQUENCE</scope>
    <source>
        <strain evidence="10">CCC161011</strain>
    </source>
</reference>
<feature type="transmembrane region" description="Helical" evidence="9">
    <location>
        <begin position="82"/>
        <end position="98"/>
    </location>
</feature>
<keyword evidence="5 9" id="KW-1133">Transmembrane helix</keyword>
<dbReference type="AlphaFoldDB" id="A0A8H6Y882"/>
<dbReference type="InterPro" id="IPR044669">
    <property type="entry name" value="YneE/VCCN1/2-like"/>
</dbReference>
<dbReference type="PANTHER" id="PTHR33281">
    <property type="entry name" value="UPF0187 PROTEIN YNEE"/>
    <property type="match status" value="1"/>
</dbReference>
<keyword evidence="2" id="KW-0813">Transport</keyword>
<dbReference type="Proteomes" id="UP000620124">
    <property type="component" value="Unassembled WGS sequence"/>
</dbReference>
<feature type="compositionally biased region" description="Polar residues" evidence="8">
    <location>
        <begin position="287"/>
        <end position="299"/>
    </location>
</feature>
<keyword evidence="7 9" id="KW-0472">Membrane</keyword>